<feature type="compositionally biased region" description="Basic residues" evidence="1">
    <location>
        <begin position="238"/>
        <end position="295"/>
    </location>
</feature>
<feature type="compositionally biased region" description="Basic and acidic residues" evidence="1">
    <location>
        <begin position="296"/>
        <end position="306"/>
    </location>
</feature>
<proteinExistence type="evidence at transcript level"/>
<feature type="compositionally biased region" description="Pro residues" evidence="1">
    <location>
        <begin position="141"/>
        <end position="152"/>
    </location>
</feature>
<reference evidence="2" key="1">
    <citation type="journal article" date="2009" name="PLoS Genet.">
        <title>Sequencing, mapping, and analysis of 27,455 maize full-length cDNAs.</title>
        <authorList>
            <person name="Soderlund C."/>
            <person name="Descour A."/>
            <person name="Kudrna D."/>
            <person name="Bomhoff M."/>
            <person name="Boyd L."/>
            <person name="Currie J."/>
            <person name="Angelova A."/>
            <person name="Collura K."/>
            <person name="Wissotski M."/>
            <person name="Ashley E."/>
            <person name="Morrow D."/>
            <person name="Fernandes J."/>
            <person name="Walbot V."/>
            <person name="Yu Y."/>
        </authorList>
    </citation>
    <scope>NUCLEOTIDE SEQUENCE</scope>
    <source>
        <strain evidence="2">B73</strain>
    </source>
</reference>
<protein>
    <submittedName>
        <fullName evidence="2">Uncharacterized protein</fullName>
    </submittedName>
</protein>
<accession>C4J5Q7</accession>
<sequence>MFVSPASNPICKLLFLVLASEEEASLHLVLGASIRILLVVSVALAAAADGRLPAAGQAVEPGVAELELDRVAEALRPREAEVRAEPGRRAHAAGGKHVARRALHAARLHHQPPHLPRRLRGGGGPAAVRGHLLDQDDPVRPPRPAWPPPAPHVRPALRRRGLPPHRHALALAAAEQVHQERRLPDVPHDLRDRVPHPPLHLLLPDLLRHLIVLPSAQHGPRQPLVLLPPLELQAAAGRRVRARRAQAHRRRPPPRRHGHERCGHPRSRPRQRHRRRRRRRWPVAPHGRRRRHRTLDHRSCRRDLLR</sequence>
<feature type="region of interest" description="Disordered" evidence="1">
    <location>
        <begin position="237"/>
        <end position="306"/>
    </location>
</feature>
<evidence type="ECO:0000256" key="1">
    <source>
        <dbReference type="SAM" id="MobiDB-lite"/>
    </source>
</evidence>
<evidence type="ECO:0000313" key="2">
    <source>
        <dbReference type="EMBL" id="ACR36507.1"/>
    </source>
</evidence>
<reference evidence="2" key="2">
    <citation type="submission" date="2012-06" db="EMBL/GenBank/DDBJ databases">
        <authorList>
            <person name="Yu Y."/>
            <person name="Currie J."/>
            <person name="Lomeli R."/>
            <person name="Angelova A."/>
            <person name="Collura K."/>
            <person name="Wissotski M."/>
            <person name="Campos D."/>
            <person name="Kudrna D."/>
            <person name="Golser W."/>
            <person name="Ashely E."/>
            <person name="Descour A."/>
            <person name="Fernandes J."/>
            <person name="Soderlund C."/>
            <person name="Walbot V."/>
        </authorList>
    </citation>
    <scope>NUCLEOTIDE SEQUENCE</scope>
    <source>
        <strain evidence="2">B73</strain>
    </source>
</reference>
<dbReference type="AlphaFoldDB" id="C4J5Q7"/>
<dbReference type="EMBL" id="BT086154">
    <property type="protein sequence ID" value="ACR36507.1"/>
    <property type="molecule type" value="mRNA"/>
</dbReference>
<organism evidence="2">
    <name type="scientific">Zea mays</name>
    <name type="common">Maize</name>
    <dbReference type="NCBI Taxonomy" id="4577"/>
    <lineage>
        <taxon>Eukaryota</taxon>
        <taxon>Viridiplantae</taxon>
        <taxon>Streptophyta</taxon>
        <taxon>Embryophyta</taxon>
        <taxon>Tracheophyta</taxon>
        <taxon>Spermatophyta</taxon>
        <taxon>Magnoliopsida</taxon>
        <taxon>Liliopsida</taxon>
        <taxon>Poales</taxon>
        <taxon>Poaceae</taxon>
        <taxon>PACMAD clade</taxon>
        <taxon>Panicoideae</taxon>
        <taxon>Andropogonodae</taxon>
        <taxon>Andropogoneae</taxon>
        <taxon>Tripsacinae</taxon>
        <taxon>Zea</taxon>
    </lineage>
</organism>
<feature type="region of interest" description="Disordered" evidence="1">
    <location>
        <begin position="113"/>
        <end position="158"/>
    </location>
</feature>
<name>C4J5Q7_MAIZE</name>
<feature type="compositionally biased region" description="Basic and acidic residues" evidence="1">
    <location>
        <begin position="131"/>
        <end position="140"/>
    </location>
</feature>